<keyword evidence="3" id="KW-1185">Reference proteome</keyword>
<name>A0ABS5QET2_9PROT</name>
<evidence type="ECO:0000259" key="1">
    <source>
        <dbReference type="Pfam" id="PF08239"/>
    </source>
</evidence>
<dbReference type="Proteomes" id="UP000766336">
    <property type="component" value="Unassembled WGS sequence"/>
</dbReference>
<proteinExistence type="predicted"/>
<comment type="caution">
    <text evidence="2">The sequence shown here is derived from an EMBL/GenBank/DDBJ whole genome shotgun (WGS) entry which is preliminary data.</text>
</comment>
<dbReference type="EMBL" id="JAHCDA010000002">
    <property type="protein sequence ID" value="MBS7812181.1"/>
    <property type="molecule type" value="Genomic_DNA"/>
</dbReference>
<sequence>MRLNAALAVALLALVACREERGSAAEAREKAAREAGAAAVLERLQVAGVRQRGVQVFPQALADTLAVCGRAQASTAAGSPFLPYVAIVSFEGATPSLTDFVLGASGREASRAFAQMINRCYEGGGPATRPPPAPELGDDVVAQAQAPAETPRGRGTVIVARSGAYLRNGTRGGAVIRSLPPSSTLQVVGEAPGGWYQVGQGGSPVGWVHSSVLQGPSTR</sequence>
<dbReference type="PROSITE" id="PS51257">
    <property type="entry name" value="PROKAR_LIPOPROTEIN"/>
    <property type="match status" value="1"/>
</dbReference>
<dbReference type="RefSeq" id="WP_213670808.1">
    <property type="nucleotide sequence ID" value="NZ_JAHCDA010000002.1"/>
</dbReference>
<dbReference type="Pfam" id="PF08239">
    <property type="entry name" value="SH3_3"/>
    <property type="match status" value="1"/>
</dbReference>
<protein>
    <submittedName>
        <fullName evidence="2">SH3 domain-containing protein</fullName>
    </submittedName>
</protein>
<dbReference type="Gene3D" id="2.30.30.40">
    <property type="entry name" value="SH3 Domains"/>
    <property type="match status" value="1"/>
</dbReference>
<evidence type="ECO:0000313" key="2">
    <source>
        <dbReference type="EMBL" id="MBS7812181.1"/>
    </source>
</evidence>
<dbReference type="InterPro" id="IPR003646">
    <property type="entry name" value="SH3-like_bac-type"/>
</dbReference>
<reference evidence="2 3" key="1">
    <citation type="submission" date="2021-05" db="EMBL/GenBank/DDBJ databases">
        <title>Roseococcus sp. XZZS9, whole genome shotgun sequencing project.</title>
        <authorList>
            <person name="Zhao G."/>
            <person name="Shen L."/>
        </authorList>
    </citation>
    <scope>NUCLEOTIDE SEQUENCE [LARGE SCALE GENOMIC DNA]</scope>
    <source>
        <strain evidence="2 3">XZZS9</strain>
    </source>
</reference>
<organism evidence="2 3">
    <name type="scientific">Roseococcus pinisoli</name>
    <dbReference type="NCBI Taxonomy" id="2835040"/>
    <lineage>
        <taxon>Bacteria</taxon>
        <taxon>Pseudomonadati</taxon>
        <taxon>Pseudomonadota</taxon>
        <taxon>Alphaproteobacteria</taxon>
        <taxon>Acetobacterales</taxon>
        <taxon>Roseomonadaceae</taxon>
        <taxon>Roseococcus</taxon>
    </lineage>
</organism>
<feature type="domain" description="SH3b" evidence="1">
    <location>
        <begin position="172"/>
        <end position="213"/>
    </location>
</feature>
<evidence type="ECO:0000313" key="3">
    <source>
        <dbReference type="Proteomes" id="UP000766336"/>
    </source>
</evidence>
<accession>A0ABS5QET2</accession>
<gene>
    <name evidence="2" type="ORF">KHU32_14605</name>
</gene>